<dbReference type="FunFam" id="1.10.510.10:FF:001905">
    <property type="entry name" value="nuclear receptor-binding protein-like"/>
    <property type="match status" value="1"/>
</dbReference>
<evidence type="ECO:0000256" key="4">
    <source>
        <dbReference type="SAM" id="MobiDB-lite"/>
    </source>
</evidence>
<name>A0A8C8SRE7_9SAUR</name>
<keyword evidence="3" id="KW-0597">Phosphoprotein</keyword>
<comment type="subcellular location">
    <subcellularLocation>
        <location evidence="1">Cytoplasm</location>
    </subcellularLocation>
</comment>
<dbReference type="InterPro" id="IPR001245">
    <property type="entry name" value="Ser-Thr/Tyr_kinase_cat_dom"/>
</dbReference>
<dbReference type="Pfam" id="PF07714">
    <property type="entry name" value="PK_Tyr_Ser-Thr"/>
    <property type="match status" value="1"/>
</dbReference>
<feature type="region of interest" description="Disordered" evidence="4">
    <location>
        <begin position="1"/>
        <end position="71"/>
    </location>
</feature>
<organism evidence="6 7">
    <name type="scientific">Pelusios castaneus</name>
    <name type="common">West African mud turtle</name>
    <dbReference type="NCBI Taxonomy" id="367368"/>
    <lineage>
        <taxon>Eukaryota</taxon>
        <taxon>Metazoa</taxon>
        <taxon>Chordata</taxon>
        <taxon>Craniata</taxon>
        <taxon>Vertebrata</taxon>
        <taxon>Euteleostomi</taxon>
        <taxon>Archelosauria</taxon>
        <taxon>Testudinata</taxon>
        <taxon>Testudines</taxon>
        <taxon>Pleurodira</taxon>
        <taxon>Pelomedusidae</taxon>
        <taxon>Pelusios</taxon>
    </lineage>
</organism>
<dbReference type="AlphaFoldDB" id="A0A8C8SRE7"/>
<dbReference type="GO" id="GO:0005737">
    <property type="term" value="C:cytoplasm"/>
    <property type="evidence" value="ECO:0007669"/>
    <property type="project" value="UniProtKB-SubCell"/>
</dbReference>
<reference evidence="6" key="1">
    <citation type="submission" date="2025-08" db="UniProtKB">
        <authorList>
            <consortium name="Ensembl"/>
        </authorList>
    </citation>
    <scope>IDENTIFICATION</scope>
</reference>
<keyword evidence="7" id="KW-1185">Reference proteome</keyword>
<dbReference type="InterPro" id="IPR011009">
    <property type="entry name" value="Kinase-like_dom_sf"/>
</dbReference>
<dbReference type="FunFam" id="3.30.200.20:FF:000098">
    <property type="entry name" value="Nuclear receptor-binding protein 1"/>
    <property type="match status" value="1"/>
</dbReference>
<dbReference type="InterPro" id="IPR000719">
    <property type="entry name" value="Prot_kinase_dom"/>
</dbReference>
<evidence type="ECO:0000313" key="7">
    <source>
        <dbReference type="Proteomes" id="UP000694393"/>
    </source>
</evidence>
<evidence type="ECO:0000256" key="2">
    <source>
        <dbReference type="ARBA" id="ARBA00022490"/>
    </source>
</evidence>
<dbReference type="Gene3D" id="1.10.510.10">
    <property type="entry name" value="Transferase(Phosphotransferase) domain 1"/>
    <property type="match status" value="1"/>
</dbReference>
<evidence type="ECO:0000259" key="5">
    <source>
        <dbReference type="PROSITE" id="PS50011"/>
    </source>
</evidence>
<dbReference type="PANTHER" id="PTHR13902">
    <property type="entry name" value="SERINE/THREONINE-PROTEIN KINASE WNK WITH NO LYSINE -RELATED"/>
    <property type="match status" value="1"/>
</dbReference>
<protein>
    <submittedName>
        <fullName evidence="6">Nuclear receptor binding protein 1</fullName>
    </submittedName>
</protein>
<reference evidence="6" key="2">
    <citation type="submission" date="2025-09" db="UniProtKB">
        <authorList>
            <consortium name="Ensembl"/>
        </authorList>
    </citation>
    <scope>IDENTIFICATION</scope>
</reference>
<dbReference type="Proteomes" id="UP000694393">
    <property type="component" value="Unplaced"/>
</dbReference>
<feature type="domain" description="Protein kinase" evidence="5">
    <location>
        <begin position="69"/>
        <end position="379"/>
    </location>
</feature>
<proteinExistence type="predicted"/>
<accession>A0A8C8SRE7</accession>
<dbReference type="SUPFAM" id="SSF56112">
    <property type="entry name" value="Protein kinase-like (PK-like)"/>
    <property type="match status" value="1"/>
</dbReference>
<dbReference type="InterPro" id="IPR050588">
    <property type="entry name" value="WNK_Ser-Thr_kinase"/>
</dbReference>
<dbReference type="Ensembl" id="ENSPCET00000023449.1">
    <property type="protein sequence ID" value="ENSPCEP00000022691.1"/>
    <property type="gene ID" value="ENSPCEG00000017267.1"/>
</dbReference>
<sequence length="487" mass="54060">MSEGEAKQIPSSGSDTKPESTSSGPGMTSVSPPVTSATPAAPQEEEEEESEDESEILEESPCGRWQKRREEVNQRNVPGIDSAYLAMDTEEGVEVVWNEVQFSERKNFKLQEEKVKAVFDNLIQLEHLNIVKFHKYWADVKENKARVIFITEYMSSGSLKQFLKKTKKNHKTMNEKAWKRWCTQILSALSYLHSCDPPIIHGNLTCDTIFIQHNGLIKIGSVAPDTINNHVKTCREEQKNLHFFAPEYGEVTSVTTAVDIYSFGMCALEVSGKSCLSDHCARNSWGGSVLEPPSRVWNEQRTIKPGLLALGGEGGGTGCVWLAPALSLSLFISPSFSQSPALELDKFLEDVRNGIYPLMAFGMPRPQQPQQEVVKSPIVPPSVKTPTPEPAEVETRKAVLMQCNIESVEEGVKHHLTLLLKLEDKLNRHLSCDLLPNENIQELAAELVQLGFISEADQSRLSCLLEETLTKFLGGRNGTLTPVPVSS</sequence>
<dbReference type="GO" id="GO:0005524">
    <property type="term" value="F:ATP binding"/>
    <property type="evidence" value="ECO:0007669"/>
    <property type="project" value="InterPro"/>
</dbReference>
<evidence type="ECO:0000313" key="6">
    <source>
        <dbReference type="Ensembl" id="ENSPCEP00000022691.1"/>
    </source>
</evidence>
<feature type="compositionally biased region" description="Polar residues" evidence="4">
    <location>
        <begin position="9"/>
        <end position="26"/>
    </location>
</feature>
<evidence type="ECO:0000256" key="1">
    <source>
        <dbReference type="ARBA" id="ARBA00004496"/>
    </source>
</evidence>
<evidence type="ECO:0000256" key="3">
    <source>
        <dbReference type="ARBA" id="ARBA00022553"/>
    </source>
</evidence>
<dbReference type="GO" id="GO:0004672">
    <property type="term" value="F:protein kinase activity"/>
    <property type="evidence" value="ECO:0007669"/>
    <property type="project" value="InterPro"/>
</dbReference>
<dbReference type="Gene3D" id="3.30.200.20">
    <property type="entry name" value="Phosphorylase Kinase, domain 1"/>
    <property type="match status" value="1"/>
</dbReference>
<dbReference type="PROSITE" id="PS50011">
    <property type="entry name" value="PROTEIN_KINASE_DOM"/>
    <property type="match status" value="1"/>
</dbReference>
<keyword evidence="2" id="KW-0963">Cytoplasm</keyword>
<feature type="compositionally biased region" description="Low complexity" evidence="4">
    <location>
        <begin position="28"/>
        <end position="42"/>
    </location>
</feature>
<feature type="compositionally biased region" description="Acidic residues" evidence="4">
    <location>
        <begin position="43"/>
        <end position="58"/>
    </location>
</feature>